<proteinExistence type="predicted"/>
<dbReference type="Proteomes" id="UP000316621">
    <property type="component" value="Chromosome 2"/>
</dbReference>
<evidence type="ECO:0000313" key="2">
    <source>
        <dbReference type="Proteomes" id="UP000316621"/>
    </source>
</evidence>
<name>A0A4Y7ILY8_PAPSO</name>
<evidence type="ECO:0000313" key="1">
    <source>
        <dbReference type="EMBL" id="RZC49903.1"/>
    </source>
</evidence>
<keyword evidence="2" id="KW-1185">Reference proteome</keyword>
<organism evidence="1 2">
    <name type="scientific">Papaver somniferum</name>
    <name type="common">Opium poppy</name>
    <dbReference type="NCBI Taxonomy" id="3469"/>
    <lineage>
        <taxon>Eukaryota</taxon>
        <taxon>Viridiplantae</taxon>
        <taxon>Streptophyta</taxon>
        <taxon>Embryophyta</taxon>
        <taxon>Tracheophyta</taxon>
        <taxon>Spermatophyta</taxon>
        <taxon>Magnoliopsida</taxon>
        <taxon>Ranunculales</taxon>
        <taxon>Papaveraceae</taxon>
        <taxon>Papaveroideae</taxon>
        <taxon>Papaver</taxon>
    </lineage>
</organism>
<accession>A0A4Y7ILY8</accession>
<reference evidence="1 2" key="1">
    <citation type="journal article" date="2018" name="Science">
        <title>The opium poppy genome and morphinan production.</title>
        <authorList>
            <person name="Guo L."/>
            <person name="Winzer T."/>
            <person name="Yang X."/>
            <person name="Li Y."/>
            <person name="Ning Z."/>
            <person name="He Z."/>
            <person name="Teodor R."/>
            <person name="Lu Y."/>
            <person name="Bowser T.A."/>
            <person name="Graham I.A."/>
            <person name="Ye K."/>
        </authorList>
    </citation>
    <scope>NUCLEOTIDE SEQUENCE [LARGE SCALE GENOMIC DNA]</scope>
    <source>
        <strain evidence="2">cv. HN1</strain>
        <tissue evidence="1">Leaves</tissue>
    </source>
</reference>
<dbReference type="EMBL" id="CM010716">
    <property type="protein sequence ID" value="RZC49903.1"/>
    <property type="molecule type" value="Genomic_DNA"/>
</dbReference>
<dbReference type="Gramene" id="RZC49903">
    <property type="protein sequence ID" value="RZC49903"/>
    <property type="gene ID" value="C5167_018331"/>
</dbReference>
<protein>
    <submittedName>
        <fullName evidence="1">Uncharacterized protein</fullName>
    </submittedName>
</protein>
<sequence length="98" mass="11297">MEDAGARGEELHVISPKNLLWKFDKLIREGRLYLTDKLSFTTTKPEFRPSNNERGGFFQWNTAAATLHAYSMSIPLQKFSFITYEGLNLKTYLTGKTF</sequence>
<dbReference type="AlphaFoldDB" id="A0A4Y7ILY8"/>
<gene>
    <name evidence="1" type="ORF">C5167_018331</name>
</gene>